<dbReference type="FunFam" id="2.30.38.10:FF:000001">
    <property type="entry name" value="Non-ribosomal peptide synthetase PvdI"/>
    <property type="match status" value="1"/>
</dbReference>
<dbReference type="Gene3D" id="3.40.50.1820">
    <property type="entry name" value="alpha/beta hydrolase"/>
    <property type="match status" value="1"/>
</dbReference>
<dbReference type="FunFam" id="3.40.50.12780:FF:000012">
    <property type="entry name" value="Non-ribosomal peptide synthetase"/>
    <property type="match status" value="1"/>
</dbReference>
<dbReference type="InterPro" id="IPR020845">
    <property type="entry name" value="AMP-binding_CS"/>
</dbReference>
<dbReference type="Gene3D" id="3.40.50.980">
    <property type="match status" value="2"/>
</dbReference>
<dbReference type="Pfam" id="PF13193">
    <property type="entry name" value="AMP-binding_C"/>
    <property type="match status" value="1"/>
</dbReference>
<sequence>LFAEFEYNTDLFRKETIERLHSHFQKLLEAILQMPHQPVSRLPLITDEEVQLFTHEWNQIPSEPPLNICIQTLFEQRVTRHPDKIVLVFKDEQFSFARLNAQANRLAHFLRQNGVGPEKIVAISLERSPQMIISLLAVLKAGGAYLPVDPEYPQERIDYMLTDSQAQWLITSKHLKEKFEHFTGTIIALETIEDQLTQFSEQNPQLVNTPQNLAYIIYTSGSTGRPKGTMLQHQGVINLVYSLGAFYGIKQNSGVLQFASFSFDASVDEIFDTLLNGATLYLIDRDTLLSGTGLVNALKTYKITNVTLPPSVLAVLNPDEFPDLKNITSAGEACTPEIANKWSKGRHFVNGYGPTENTVAATVHLVDKPIEGATVPIGHPIHNVHVYVLNQSMVHQPIGVPGELYIGGVGLARGYLNRPDLTAERFVPNPFAQNPGQRLYRTGDLVRYLPDGNLEFLGRIDKQVKIRGFRVELGEIEAVLQKHPGVKNAAVNAVKTADNEVRLVAYILPENQQTFDLDELKEKVKSMLPDYMVPAAFVTLSEFPLTPNGKINYRALPLPQFDVSGEIKEKIKPRNTLETRLLDIWKEVLGSSNIGVTDSFFDLGGHSLLAMKLLTAVEQQLGKDVNLVN</sequence>
<dbReference type="FunFam" id="3.30.300.30:FF:000010">
    <property type="entry name" value="Enterobactin synthetase component F"/>
    <property type="match status" value="1"/>
</dbReference>
<organism evidence="5">
    <name type="scientific">Caldithrix abyssi</name>
    <dbReference type="NCBI Taxonomy" id="187145"/>
    <lineage>
        <taxon>Bacteria</taxon>
        <taxon>Pseudomonadati</taxon>
        <taxon>Calditrichota</taxon>
        <taxon>Calditrichia</taxon>
        <taxon>Calditrichales</taxon>
        <taxon>Calditrichaceae</taxon>
        <taxon>Caldithrix</taxon>
    </lineage>
</organism>
<dbReference type="Gene3D" id="3.30.300.30">
    <property type="match status" value="1"/>
</dbReference>
<dbReference type="Proteomes" id="UP000886111">
    <property type="component" value="Unassembled WGS sequence"/>
</dbReference>
<dbReference type="GO" id="GO:0003824">
    <property type="term" value="F:catalytic activity"/>
    <property type="evidence" value="ECO:0007669"/>
    <property type="project" value="InterPro"/>
</dbReference>
<evidence type="ECO:0000256" key="3">
    <source>
        <dbReference type="ARBA" id="ARBA00022553"/>
    </source>
</evidence>
<dbReference type="InterPro" id="IPR025110">
    <property type="entry name" value="AMP-bd_C"/>
</dbReference>
<dbReference type="GO" id="GO:0031177">
    <property type="term" value="F:phosphopantetheine binding"/>
    <property type="evidence" value="ECO:0007669"/>
    <property type="project" value="TreeGrafter"/>
</dbReference>
<protein>
    <submittedName>
        <fullName evidence="5">Amino acid adenylation domain-containing protein</fullName>
    </submittedName>
</protein>
<dbReference type="Pfam" id="PF00501">
    <property type="entry name" value="AMP-binding"/>
    <property type="match status" value="1"/>
</dbReference>
<gene>
    <name evidence="5" type="ORF">ENL21_01360</name>
</gene>
<dbReference type="PROSITE" id="PS50075">
    <property type="entry name" value="CARRIER"/>
    <property type="match status" value="1"/>
</dbReference>
<evidence type="ECO:0000259" key="4">
    <source>
        <dbReference type="PROSITE" id="PS50075"/>
    </source>
</evidence>
<dbReference type="EMBL" id="DRTD01000098">
    <property type="protein sequence ID" value="HHE54400.1"/>
    <property type="molecule type" value="Genomic_DNA"/>
</dbReference>
<keyword evidence="2" id="KW-0596">Phosphopantetheine</keyword>
<comment type="caution">
    <text evidence="5">The sequence shown here is derived from an EMBL/GenBank/DDBJ whole genome shotgun (WGS) entry which is preliminary data.</text>
</comment>
<reference evidence="5" key="1">
    <citation type="journal article" date="2020" name="mSystems">
        <title>Genome- and Community-Level Interaction Insights into Carbon Utilization and Element Cycling Functions of Hydrothermarchaeota in Hydrothermal Sediment.</title>
        <authorList>
            <person name="Zhou Z."/>
            <person name="Liu Y."/>
            <person name="Xu W."/>
            <person name="Pan J."/>
            <person name="Luo Z.H."/>
            <person name="Li M."/>
        </authorList>
    </citation>
    <scope>NUCLEOTIDE SEQUENCE [LARGE SCALE GENOMIC DNA]</scope>
    <source>
        <strain evidence="5">HyVt-76</strain>
    </source>
</reference>
<dbReference type="InterPro" id="IPR000873">
    <property type="entry name" value="AMP-dep_synth/lig_dom"/>
</dbReference>
<evidence type="ECO:0000256" key="1">
    <source>
        <dbReference type="ARBA" id="ARBA00001957"/>
    </source>
</evidence>
<dbReference type="InterPro" id="IPR036736">
    <property type="entry name" value="ACP-like_sf"/>
</dbReference>
<dbReference type="InterPro" id="IPR006162">
    <property type="entry name" value="Ppantetheine_attach_site"/>
</dbReference>
<dbReference type="NCBIfam" id="TIGR01733">
    <property type="entry name" value="AA-adenyl-dom"/>
    <property type="match status" value="1"/>
</dbReference>
<name>A0A7V5LIZ0_CALAY</name>
<dbReference type="InterPro" id="IPR009081">
    <property type="entry name" value="PP-bd_ACP"/>
</dbReference>
<dbReference type="CDD" id="cd05930">
    <property type="entry name" value="A_NRPS"/>
    <property type="match status" value="1"/>
</dbReference>
<feature type="non-terminal residue" evidence="5">
    <location>
        <position position="629"/>
    </location>
</feature>
<accession>A0A7V5LIZ0</accession>
<dbReference type="Gene3D" id="2.30.38.10">
    <property type="entry name" value="Luciferase, Domain 3"/>
    <property type="match status" value="1"/>
</dbReference>
<evidence type="ECO:0000313" key="5">
    <source>
        <dbReference type="EMBL" id="HHE54400.1"/>
    </source>
</evidence>
<comment type="cofactor">
    <cofactor evidence="1">
        <name>pantetheine 4'-phosphate</name>
        <dbReference type="ChEBI" id="CHEBI:47942"/>
    </cofactor>
</comment>
<dbReference type="PANTHER" id="PTHR45527:SF1">
    <property type="entry name" value="FATTY ACID SYNTHASE"/>
    <property type="match status" value="1"/>
</dbReference>
<dbReference type="SUPFAM" id="SSF56801">
    <property type="entry name" value="Acetyl-CoA synthetase-like"/>
    <property type="match status" value="1"/>
</dbReference>
<feature type="domain" description="Carrier" evidence="4">
    <location>
        <begin position="572"/>
        <end position="629"/>
    </location>
</feature>
<dbReference type="InterPro" id="IPR029058">
    <property type="entry name" value="AB_hydrolase_fold"/>
</dbReference>
<dbReference type="Pfam" id="PF00668">
    <property type="entry name" value="Condensation"/>
    <property type="match status" value="1"/>
</dbReference>
<evidence type="ECO:0000256" key="2">
    <source>
        <dbReference type="ARBA" id="ARBA00022450"/>
    </source>
</evidence>
<dbReference type="InterPro" id="IPR010071">
    <property type="entry name" value="AA_adenyl_dom"/>
</dbReference>
<dbReference type="PROSITE" id="PS00012">
    <property type="entry name" value="PHOSPHOPANTETHEINE"/>
    <property type="match status" value="1"/>
</dbReference>
<dbReference type="Pfam" id="PF00550">
    <property type="entry name" value="PP-binding"/>
    <property type="match status" value="1"/>
</dbReference>
<dbReference type="GO" id="GO:0005737">
    <property type="term" value="C:cytoplasm"/>
    <property type="evidence" value="ECO:0007669"/>
    <property type="project" value="TreeGrafter"/>
</dbReference>
<dbReference type="GO" id="GO:0043041">
    <property type="term" value="P:amino acid activation for nonribosomal peptide biosynthetic process"/>
    <property type="evidence" value="ECO:0007669"/>
    <property type="project" value="TreeGrafter"/>
</dbReference>
<dbReference type="FunFam" id="3.40.50.980:FF:000001">
    <property type="entry name" value="Non-ribosomal peptide synthetase"/>
    <property type="match status" value="1"/>
</dbReference>
<proteinExistence type="predicted"/>
<dbReference type="GO" id="GO:0044550">
    <property type="term" value="P:secondary metabolite biosynthetic process"/>
    <property type="evidence" value="ECO:0007669"/>
    <property type="project" value="UniProtKB-ARBA"/>
</dbReference>
<dbReference type="Gene3D" id="3.30.559.30">
    <property type="entry name" value="Nonribosomal peptide synthetase, condensation domain"/>
    <property type="match status" value="1"/>
</dbReference>
<dbReference type="AlphaFoldDB" id="A0A7V5LIZ0"/>
<dbReference type="InterPro" id="IPR045851">
    <property type="entry name" value="AMP-bd_C_sf"/>
</dbReference>
<dbReference type="PANTHER" id="PTHR45527">
    <property type="entry name" value="NONRIBOSOMAL PEPTIDE SYNTHETASE"/>
    <property type="match status" value="1"/>
</dbReference>
<keyword evidence="3" id="KW-0597">Phosphoprotein</keyword>
<dbReference type="SUPFAM" id="SSF47336">
    <property type="entry name" value="ACP-like"/>
    <property type="match status" value="1"/>
</dbReference>
<feature type="non-terminal residue" evidence="5">
    <location>
        <position position="1"/>
    </location>
</feature>
<dbReference type="InterPro" id="IPR001242">
    <property type="entry name" value="Condensation_dom"/>
</dbReference>
<dbReference type="PROSITE" id="PS00455">
    <property type="entry name" value="AMP_BINDING"/>
    <property type="match status" value="1"/>
</dbReference>